<reference evidence="12" key="1">
    <citation type="submission" date="2025-08" db="UniProtKB">
        <authorList>
            <consortium name="RefSeq"/>
        </authorList>
    </citation>
    <scope>IDENTIFICATION</scope>
</reference>
<evidence type="ECO:0000256" key="7">
    <source>
        <dbReference type="ARBA" id="ARBA00023136"/>
    </source>
</evidence>
<sequence>MQDQKDLDRAAEVLAWNKRLMSTLGLWPFQSNDFIFSINFGYFGFFMILEYLDFFLFIGDLEHVIMNLTENMAFSQIFVGMSMLRLYNNEIGEIIMEAMKDFDRTNYKTVEEIKTFLIYNARSKIFVKLLMAFVALTASSYYLTPIIIILGSGLPKIMINENVTQIIYLLPYRFHLFYAIENVHAYIIAYVVEMPFVFVSGFGQSATDCIMVTLVFHICGQMSVLALRINNINTEFRNCKREVRHVVLMHIRLLRMGRTIEKAFNATLLAQLLGATSLICILGYQILTNYAKGERGVLVTFLIFQFLVLLILYAHCTVGENLLTESAKVCEAFYDCHWYDMPKTNARMMILCMARAQKPLSLTAGKFTNICLSTLTNVSQCFMHADLKLFKYTPFCLTLKIVLLPIKIQKYGSEINCYQLFTKIKRL</sequence>
<dbReference type="InterPro" id="IPR004117">
    <property type="entry name" value="7tm6_olfct_rcpt"/>
</dbReference>
<dbReference type="OrthoDB" id="6617147at2759"/>
<evidence type="ECO:0000256" key="6">
    <source>
        <dbReference type="ARBA" id="ARBA00022989"/>
    </source>
</evidence>
<dbReference type="Proteomes" id="UP000504615">
    <property type="component" value="Unplaced"/>
</dbReference>
<dbReference type="GeneID" id="105430554"/>
<keyword evidence="7 10" id="KW-0472">Membrane</keyword>
<feature type="transmembrane region" description="Helical" evidence="10">
    <location>
        <begin position="34"/>
        <end position="58"/>
    </location>
</feature>
<evidence type="ECO:0000256" key="10">
    <source>
        <dbReference type="RuleBase" id="RU351113"/>
    </source>
</evidence>
<dbReference type="GO" id="GO:0004984">
    <property type="term" value="F:olfactory receptor activity"/>
    <property type="evidence" value="ECO:0007669"/>
    <property type="project" value="InterPro"/>
</dbReference>
<dbReference type="KEGG" id="pbar:105430554"/>
<dbReference type="PANTHER" id="PTHR21137">
    <property type="entry name" value="ODORANT RECEPTOR"/>
    <property type="match status" value="1"/>
</dbReference>
<feature type="transmembrane region" description="Helical" evidence="10">
    <location>
        <begin position="129"/>
        <end position="150"/>
    </location>
</feature>
<proteinExistence type="inferred from homology"/>
<comment type="subcellular location">
    <subcellularLocation>
        <location evidence="1 10">Cell membrane</location>
        <topology evidence="1 10">Multi-pass membrane protein</topology>
    </subcellularLocation>
</comment>
<dbReference type="GO" id="GO:0007165">
    <property type="term" value="P:signal transduction"/>
    <property type="evidence" value="ECO:0007669"/>
    <property type="project" value="UniProtKB-KW"/>
</dbReference>
<keyword evidence="6 10" id="KW-1133">Transmembrane helix</keyword>
<evidence type="ECO:0000313" key="12">
    <source>
        <dbReference type="RefSeq" id="XP_011642475.1"/>
    </source>
</evidence>
<keyword evidence="3 10" id="KW-0716">Sensory transduction</keyword>
<feature type="transmembrane region" description="Helical" evidence="10">
    <location>
        <begin position="263"/>
        <end position="284"/>
    </location>
</feature>
<keyword evidence="4 10" id="KW-0812">Transmembrane</keyword>
<keyword evidence="5 10" id="KW-0552">Olfaction</keyword>
<gene>
    <name evidence="12" type="primary">LOC105430554</name>
</gene>
<comment type="similarity">
    <text evidence="10">Belongs to the insect chemoreceptor superfamily. Heteromeric odorant receptor channel (TC 1.A.69) family.</text>
</comment>
<keyword evidence="8 10" id="KW-0675">Receptor</keyword>
<evidence type="ECO:0000256" key="4">
    <source>
        <dbReference type="ARBA" id="ARBA00022692"/>
    </source>
</evidence>
<accession>A0A6I9WID8</accession>
<feature type="transmembrane region" description="Helical" evidence="10">
    <location>
        <begin position="209"/>
        <end position="229"/>
    </location>
</feature>
<dbReference type="Pfam" id="PF02949">
    <property type="entry name" value="7tm_6"/>
    <property type="match status" value="1"/>
</dbReference>
<dbReference type="AlphaFoldDB" id="A0A6I9WID8"/>
<evidence type="ECO:0000313" key="11">
    <source>
        <dbReference type="Proteomes" id="UP000504615"/>
    </source>
</evidence>
<feature type="transmembrane region" description="Helical" evidence="10">
    <location>
        <begin position="296"/>
        <end position="314"/>
    </location>
</feature>
<evidence type="ECO:0000256" key="1">
    <source>
        <dbReference type="ARBA" id="ARBA00004651"/>
    </source>
</evidence>
<dbReference type="RefSeq" id="XP_011642475.1">
    <property type="nucleotide sequence ID" value="XM_011644173.1"/>
</dbReference>
<evidence type="ECO:0000256" key="5">
    <source>
        <dbReference type="ARBA" id="ARBA00022725"/>
    </source>
</evidence>
<evidence type="ECO:0000256" key="2">
    <source>
        <dbReference type="ARBA" id="ARBA00022475"/>
    </source>
</evidence>
<protein>
    <recommendedName>
        <fullName evidence="10">Odorant receptor</fullName>
    </recommendedName>
</protein>
<dbReference type="PANTHER" id="PTHR21137:SF35">
    <property type="entry name" value="ODORANT RECEPTOR 19A-RELATED"/>
    <property type="match status" value="1"/>
</dbReference>
<keyword evidence="11" id="KW-1185">Reference proteome</keyword>
<name>A0A6I9WID8_9HYME</name>
<evidence type="ECO:0000256" key="3">
    <source>
        <dbReference type="ARBA" id="ARBA00022606"/>
    </source>
</evidence>
<evidence type="ECO:0000256" key="9">
    <source>
        <dbReference type="ARBA" id="ARBA00023224"/>
    </source>
</evidence>
<comment type="caution">
    <text evidence="10">Lacks conserved residue(s) required for the propagation of feature annotation.</text>
</comment>
<dbReference type="GO" id="GO:0005886">
    <property type="term" value="C:plasma membrane"/>
    <property type="evidence" value="ECO:0007669"/>
    <property type="project" value="UniProtKB-SubCell"/>
</dbReference>
<dbReference type="GO" id="GO:0005549">
    <property type="term" value="F:odorant binding"/>
    <property type="evidence" value="ECO:0007669"/>
    <property type="project" value="InterPro"/>
</dbReference>
<keyword evidence="2" id="KW-1003">Cell membrane</keyword>
<organism evidence="11 12">
    <name type="scientific">Pogonomyrmex barbatus</name>
    <name type="common">red harvester ant</name>
    <dbReference type="NCBI Taxonomy" id="144034"/>
    <lineage>
        <taxon>Eukaryota</taxon>
        <taxon>Metazoa</taxon>
        <taxon>Ecdysozoa</taxon>
        <taxon>Arthropoda</taxon>
        <taxon>Hexapoda</taxon>
        <taxon>Insecta</taxon>
        <taxon>Pterygota</taxon>
        <taxon>Neoptera</taxon>
        <taxon>Endopterygota</taxon>
        <taxon>Hymenoptera</taxon>
        <taxon>Apocrita</taxon>
        <taxon>Aculeata</taxon>
        <taxon>Formicoidea</taxon>
        <taxon>Formicidae</taxon>
        <taxon>Myrmicinae</taxon>
        <taxon>Pogonomyrmex</taxon>
    </lineage>
</organism>
<feature type="transmembrane region" description="Helical" evidence="10">
    <location>
        <begin position="183"/>
        <end position="202"/>
    </location>
</feature>
<keyword evidence="9 10" id="KW-0807">Transducer</keyword>
<evidence type="ECO:0000256" key="8">
    <source>
        <dbReference type="ARBA" id="ARBA00023170"/>
    </source>
</evidence>